<keyword evidence="5 6" id="KW-0472">Membrane</keyword>
<evidence type="ECO:0000256" key="5">
    <source>
        <dbReference type="ARBA" id="ARBA00023136"/>
    </source>
</evidence>
<evidence type="ECO:0000313" key="8">
    <source>
        <dbReference type="EMBL" id="KAF2204252.1"/>
    </source>
</evidence>
<evidence type="ECO:0000313" key="9">
    <source>
        <dbReference type="Proteomes" id="UP000799536"/>
    </source>
</evidence>
<comment type="similarity">
    <text evidence="2">Belongs to the steroid 5-alpha reductase family.</text>
</comment>
<dbReference type="InterPro" id="IPR001104">
    <property type="entry name" value="3-oxo-5_a-steroid_4-DH_C"/>
</dbReference>
<dbReference type="AlphaFoldDB" id="A0A9P4JVM8"/>
<dbReference type="InterPro" id="IPR039357">
    <property type="entry name" value="SRD5A/TECR"/>
</dbReference>
<dbReference type="EMBL" id="ML993881">
    <property type="protein sequence ID" value="KAF2204252.1"/>
    <property type="molecule type" value="Genomic_DNA"/>
</dbReference>
<dbReference type="PANTHER" id="PTHR10556:SF43">
    <property type="entry name" value="STEROID 5-ALPHA-REDUCTASE DET2"/>
    <property type="match status" value="1"/>
</dbReference>
<dbReference type="GO" id="GO:0016020">
    <property type="term" value="C:membrane"/>
    <property type="evidence" value="ECO:0007669"/>
    <property type="project" value="UniProtKB-SubCell"/>
</dbReference>
<feature type="domain" description="3-oxo-5-alpha-steroid 4-dehydrogenase C-terminal" evidence="7">
    <location>
        <begin position="121"/>
        <end position="286"/>
    </location>
</feature>
<evidence type="ECO:0000256" key="2">
    <source>
        <dbReference type="ARBA" id="ARBA00007742"/>
    </source>
</evidence>
<keyword evidence="4 6" id="KW-1133">Transmembrane helix</keyword>
<proteinExistence type="inferred from homology"/>
<dbReference type="InterPro" id="IPR016636">
    <property type="entry name" value="3-oxo-5-alpha-steroid_4-DH"/>
</dbReference>
<keyword evidence="9" id="KW-1185">Reference proteome</keyword>
<dbReference type="PIRSF" id="PIRSF015596">
    <property type="entry name" value="5_alpha-SR2"/>
    <property type="match status" value="1"/>
</dbReference>
<dbReference type="Proteomes" id="UP000799536">
    <property type="component" value="Unassembled WGS sequence"/>
</dbReference>
<name>A0A9P4JVM8_9PLEO</name>
<organism evidence="8 9">
    <name type="scientific">Delitschia confertaspora ATCC 74209</name>
    <dbReference type="NCBI Taxonomy" id="1513339"/>
    <lineage>
        <taxon>Eukaryota</taxon>
        <taxon>Fungi</taxon>
        <taxon>Dikarya</taxon>
        <taxon>Ascomycota</taxon>
        <taxon>Pezizomycotina</taxon>
        <taxon>Dothideomycetes</taxon>
        <taxon>Pleosporomycetidae</taxon>
        <taxon>Pleosporales</taxon>
        <taxon>Delitschiaceae</taxon>
        <taxon>Delitschia</taxon>
    </lineage>
</organism>
<feature type="transmembrane region" description="Helical" evidence="6">
    <location>
        <begin position="89"/>
        <end position="110"/>
    </location>
</feature>
<gene>
    <name evidence="8" type="ORF">GQ43DRAFT_438147</name>
</gene>
<evidence type="ECO:0000259" key="7">
    <source>
        <dbReference type="Pfam" id="PF02544"/>
    </source>
</evidence>
<feature type="transmembrane region" description="Helical" evidence="6">
    <location>
        <begin position="51"/>
        <end position="73"/>
    </location>
</feature>
<feature type="transmembrane region" description="Helical" evidence="6">
    <location>
        <begin position="122"/>
        <end position="144"/>
    </location>
</feature>
<evidence type="ECO:0000256" key="4">
    <source>
        <dbReference type="ARBA" id="ARBA00022989"/>
    </source>
</evidence>
<sequence length="287" mass="33252">MAFVQNWLPPTREHWELVCRLWRYFPALSGLQWFISWYGQGKTSTKSRFNIPGKIAWATMEAPGFLTLLYIMFNLPNDLGIKSLPWGNWTMAGCFTFHYIYRALLSPLVLNPSMAPIHPLVWALAFCFQLFNATAIGGWLAGYGPTTDHEWAGQSWRMQIGFIIWAAGLLGNMFHDDDLREIRRAANREQQRKAKESGKPVEKVDKVYVIPKNGLFRYALYAHYFCEWIEWAGFWMIGGWNCSPAKWFLINEISTMLPRAIQGKRWYIKRFGKEKVGSRKAVVPGII</sequence>
<dbReference type="GO" id="GO:0008202">
    <property type="term" value="P:steroid metabolic process"/>
    <property type="evidence" value="ECO:0007669"/>
    <property type="project" value="InterPro"/>
</dbReference>
<keyword evidence="3 6" id="KW-0812">Transmembrane</keyword>
<comment type="caution">
    <text evidence="8">The sequence shown here is derived from an EMBL/GenBank/DDBJ whole genome shotgun (WGS) entry which is preliminary data.</text>
</comment>
<protein>
    <submittedName>
        <fullName evidence="8">3-oxo-5-alpha-steroid 4-dehydrogenase</fullName>
    </submittedName>
</protein>
<accession>A0A9P4JVM8</accession>
<dbReference type="PROSITE" id="PS50244">
    <property type="entry name" value="S5A_REDUCTASE"/>
    <property type="match status" value="1"/>
</dbReference>
<dbReference type="Pfam" id="PF02544">
    <property type="entry name" value="Steroid_dh"/>
    <property type="match status" value="1"/>
</dbReference>
<comment type="subcellular location">
    <subcellularLocation>
        <location evidence="1">Membrane</location>
        <topology evidence="1">Multi-pass membrane protein</topology>
    </subcellularLocation>
</comment>
<dbReference type="PANTHER" id="PTHR10556">
    <property type="entry name" value="3-OXO-5-ALPHA-STEROID 4-DEHYDROGENASE"/>
    <property type="match status" value="1"/>
</dbReference>
<evidence type="ECO:0000256" key="6">
    <source>
        <dbReference type="SAM" id="Phobius"/>
    </source>
</evidence>
<reference evidence="8" key="1">
    <citation type="journal article" date="2020" name="Stud. Mycol.">
        <title>101 Dothideomycetes genomes: a test case for predicting lifestyles and emergence of pathogens.</title>
        <authorList>
            <person name="Haridas S."/>
            <person name="Albert R."/>
            <person name="Binder M."/>
            <person name="Bloem J."/>
            <person name="Labutti K."/>
            <person name="Salamov A."/>
            <person name="Andreopoulos B."/>
            <person name="Baker S."/>
            <person name="Barry K."/>
            <person name="Bills G."/>
            <person name="Bluhm B."/>
            <person name="Cannon C."/>
            <person name="Castanera R."/>
            <person name="Culley D."/>
            <person name="Daum C."/>
            <person name="Ezra D."/>
            <person name="Gonzalez J."/>
            <person name="Henrissat B."/>
            <person name="Kuo A."/>
            <person name="Liang C."/>
            <person name="Lipzen A."/>
            <person name="Lutzoni F."/>
            <person name="Magnuson J."/>
            <person name="Mondo S."/>
            <person name="Nolan M."/>
            <person name="Ohm R."/>
            <person name="Pangilinan J."/>
            <person name="Park H.-J."/>
            <person name="Ramirez L."/>
            <person name="Alfaro M."/>
            <person name="Sun H."/>
            <person name="Tritt A."/>
            <person name="Yoshinaga Y."/>
            <person name="Zwiers L.-H."/>
            <person name="Turgeon B."/>
            <person name="Goodwin S."/>
            <person name="Spatafora J."/>
            <person name="Crous P."/>
            <person name="Grigoriev I."/>
        </authorList>
    </citation>
    <scope>NUCLEOTIDE SEQUENCE</scope>
    <source>
        <strain evidence="8">ATCC 74209</strain>
    </source>
</reference>
<dbReference type="OrthoDB" id="5788137at2759"/>
<evidence type="ECO:0000256" key="3">
    <source>
        <dbReference type="ARBA" id="ARBA00022692"/>
    </source>
</evidence>
<feature type="transmembrane region" description="Helical" evidence="6">
    <location>
        <begin position="156"/>
        <end position="174"/>
    </location>
</feature>
<dbReference type="GO" id="GO:0003865">
    <property type="term" value="F:3-oxo-5-alpha-steroid 4-dehydrogenase activity"/>
    <property type="evidence" value="ECO:0007669"/>
    <property type="project" value="InterPro"/>
</dbReference>
<evidence type="ECO:0000256" key="1">
    <source>
        <dbReference type="ARBA" id="ARBA00004141"/>
    </source>
</evidence>